<evidence type="ECO:0000259" key="2">
    <source>
        <dbReference type="PROSITE" id="PS00036"/>
    </source>
</evidence>
<dbReference type="HOGENOM" id="CLU_2746890_0_0_1"/>
<feature type="region of interest" description="Disordered" evidence="1">
    <location>
        <begin position="1"/>
        <end position="71"/>
    </location>
</feature>
<accession>R7Z711</accession>
<feature type="non-terminal residue" evidence="3">
    <location>
        <position position="71"/>
    </location>
</feature>
<dbReference type="Proteomes" id="UP000016924">
    <property type="component" value="Unassembled WGS sequence"/>
</dbReference>
<dbReference type="PROSITE" id="PS00036">
    <property type="entry name" value="BZIP_BASIC"/>
    <property type="match status" value="1"/>
</dbReference>
<keyword evidence="4" id="KW-1185">Reference proteome</keyword>
<gene>
    <name evidence="3" type="ORF">W97_09162</name>
</gene>
<evidence type="ECO:0000313" key="3">
    <source>
        <dbReference type="EMBL" id="EON69898.1"/>
    </source>
</evidence>
<evidence type="ECO:0000313" key="4">
    <source>
        <dbReference type="Proteomes" id="UP000016924"/>
    </source>
</evidence>
<dbReference type="GeneID" id="19906473"/>
<dbReference type="InterPro" id="IPR004827">
    <property type="entry name" value="bZIP"/>
</dbReference>
<dbReference type="OrthoDB" id="295274at2759"/>
<feature type="compositionally biased region" description="Low complexity" evidence="1">
    <location>
        <begin position="17"/>
        <end position="27"/>
    </location>
</feature>
<organism evidence="3 4">
    <name type="scientific">Coniosporium apollinis (strain CBS 100218)</name>
    <name type="common">Rock-inhabiting black yeast</name>
    <dbReference type="NCBI Taxonomy" id="1168221"/>
    <lineage>
        <taxon>Eukaryota</taxon>
        <taxon>Fungi</taxon>
        <taxon>Dikarya</taxon>
        <taxon>Ascomycota</taxon>
        <taxon>Pezizomycotina</taxon>
        <taxon>Dothideomycetes</taxon>
        <taxon>Dothideomycetes incertae sedis</taxon>
        <taxon>Coniosporium</taxon>
    </lineage>
</organism>
<reference evidence="4" key="1">
    <citation type="submission" date="2012-06" db="EMBL/GenBank/DDBJ databases">
        <title>The genome sequence of Coniosporium apollinis CBS 100218.</title>
        <authorList>
            <consortium name="The Broad Institute Genome Sequencing Platform"/>
            <person name="Cuomo C."/>
            <person name="Gorbushina A."/>
            <person name="Noack S."/>
            <person name="Walker B."/>
            <person name="Young S.K."/>
            <person name="Zeng Q."/>
            <person name="Gargeya S."/>
            <person name="Fitzgerald M."/>
            <person name="Haas B."/>
            <person name="Abouelleil A."/>
            <person name="Alvarado L."/>
            <person name="Arachchi H.M."/>
            <person name="Berlin A.M."/>
            <person name="Chapman S.B."/>
            <person name="Goldberg J."/>
            <person name="Griggs A."/>
            <person name="Gujja S."/>
            <person name="Hansen M."/>
            <person name="Howarth C."/>
            <person name="Imamovic A."/>
            <person name="Larimer J."/>
            <person name="McCowan C."/>
            <person name="Montmayeur A."/>
            <person name="Murphy C."/>
            <person name="Neiman D."/>
            <person name="Pearson M."/>
            <person name="Priest M."/>
            <person name="Roberts A."/>
            <person name="Saif S."/>
            <person name="Shea T."/>
            <person name="Sisk P."/>
            <person name="Sykes S."/>
            <person name="Wortman J."/>
            <person name="Nusbaum C."/>
            <person name="Birren B."/>
        </authorList>
    </citation>
    <scope>NUCLEOTIDE SEQUENCE [LARGE SCALE GENOMIC DNA]</scope>
    <source>
        <strain evidence="4">CBS 100218</strain>
    </source>
</reference>
<feature type="compositionally biased region" description="Basic and acidic residues" evidence="1">
    <location>
        <begin position="34"/>
        <end position="46"/>
    </location>
</feature>
<protein>
    <recommendedName>
        <fullName evidence="2">BZIP domain-containing protein</fullName>
    </recommendedName>
</protein>
<feature type="domain" description="BZIP" evidence="2">
    <location>
        <begin position="40"/>
        <end position="55"/>
    </location>
</feature>
<dbReference type="EMBL" id="JH767638">
    <property type="protein sequence ID" value="EON69898.1"/>
    <property type="molecule type" value="Genomic_DNA"/>
</dbReference>
<dbReference type="GO" id="GO:0003700">
    <property type="term" value="F:DNA-binding transcription factor activity"/>
    <property type="evidence" value="ECO:0007669"/>
    <property type="project" value="InterPro"/>
</dbReference>
<proteinExistence type="predicted"/>
<sequence>MVTETRRPSEARKISEASKASKASKASTDADTEEPAKREKSLEKNRLAAGRCRQKRKQLADELQNRAREER</sequence>
<dbReference type="Pfam" id="PF00170">
    <property type="entry name" value="bZIP_1"/>
    <property type="match status" value="1"/>
</dbReference>
<dbReference type="InterPro" id="IPR046347">
    <property type="entry name" value="bZIP_sf"/>
</dbReference>
<dbReference type="SUPFAM" id="SSF57959">
    <property type="entry name" value="Leucine zipper domain"/>
    <property type="match status" value="1"/>
</dbReference>
<dbReference type="RefSeq" id="XP_007785215.1">
    <property type="nucleotide sequence ID" value="XM_007787025.1"/>
</dbReference>
<feature type="compositionally biased region" description="Basic and acidic residues" evidence="1">
    <location>
        <begin position="1"/>
        <end position="16"/>
    </location>
</feature>
<feature type="compositionally biased region" description="Basic and acidic residues" evidence="1">
    <location>
        <begin position="58"/>
        <end position="71"/>
    </location>
</feature>
<evidence type="ECO:0000256" key="1">
    <source>
        <dbReference type="SAM" id="MobiDB-lite"/>
    </source>
</evidence>
<dbReference type="AlphaFoldDB" id="R7Z711"/>
<name>R7Z711_CONA1</name>
<dbReference type="Gene3D" id="1.20.5.170">
    <property type="match status" value="1"/>
</dbReference>